<feature type="transmembrane region" description="Helical" evidence="8">
    <location>
        <begin position="1141"/>
        <end position="1166"/>
    </location>
</feature>
<feature type="transmembrane region" description="Helical" evidence="8">
    <location>
        <begin position="1202"/>
        <end position="1226"/>
    </location>
</feature>
<organism evidence="10">
    <name type="scientific">Amphimedon queenslandica</name>
    <name type="common">Sponge</name>
    <dbReference type="NCBI Taxonomy" id="400682"/>
    <lineage>
        <taxon>Eukaryota</taxon>
        <taxon>Metazoa</taxon>
        <taxon>Porifera</taxon>
        <taxon>Demospongiae</taxon>
        <taxon>Heteroscleromorpha</taxon>
        <taxon>Haplosclerida</taxon>
        <taxon>Niphatidae</taxon>
        <taxon>Amphimedon</taxon>
    </lineage>
</organism>
<keyword evidence="4" id="KW-0964">Secreted</keyword>
<keyword evidence="5 9" id="KW-0732">Signal</keyword>
<protein>
    <recommendedName>
        <fullName evidence="11">TRP C-terminal domain-containing protein</fullName>
    </recommendedName>
</protein>
<evidence type="ECO:0008006" key="11">
    <source>
        <dbReference type="Google" id="ProtNLM"/>
    </source>
</evidence>
<reference evidence="10" key="1">
    <citation type="submission" date="2017-05" db="UniProtKB">
        <authorList>
            <consortium name="EnsemblMetazoa"/>
        </authorList>
    </citation>
    <scope>IDENTIFICATION</scope>
</reference>
<dbReference type="GO" id="GO:0005576">
    <property type="term" value="C:extracellular region"/>
    <property type="evidence" value="ECO:0007669"/>
    <property type="project" value="UniProtKB-SubCell"/>
</dbReference>
<accession>A0A1X7TGK5</accession>
<evidence type="ECO:0000256" key="8">
    <source>
        <dbReference type="SAM" id="Phobius"/>
    </source>
</evidence>
<feature type="transmembrane region" description="Helical" evidence="8">
    <location>
        <begin position="1064"/>
        <end position="1091"/>
    </location>
</feature>
<comment type="subcellular location">
    <subcellularLocation>
        <location evidence="1">Cell envelope</location>
    </subcellularLocation>
    <subcellularLocation>
        <location evidence="2">Cell outer membrane</location>
    </subcellularLocation>
    <subcellularLocation>
        <location evidence="3">Secreted</location>
    </subcellularLocation>
</comment>
<evidence type="ECO:0000256" key="5">
    <source>
        <dbReference type="ARBA" id="ARBA00022729"/>
    </source>
</evidence>
<feature type="signal peptide" evidence="9">
    <location>
        <begin position="1"/>
        <end position="20"/>
    </location>
</feature>
<keyword evidence="8" id="KW-1133">Transmembrane helix</keyword>
<evidence type="ECO:0000256" key="2">
    <source>
        <dbReference type="ARBA" id="ARBA00004442"/>
    </source>
</evidence>
<evidence type="ECO:0000256" key="1">
    <source>
        <dbReference type="ARBA" id="ARBA00004196"/>
    </source>
</evidence>
<keyword evidence="8" id="KW-0812">Transmembrane</keyword>
<evidence type="ECO:0000256" key="9">
    <source>
        <dbReference type="SAM" id="SignalP"/>
    </source>
</evidence>
<dbReference type="NCBIfam" id="TIGR01376">
    <property type="entry name" value="POMP_repeat"/>
    <property type="match status" value="1"/>
</dbReference>
<feature type="chain" id="PRO_5010875427" description="TRP C-terminal domain-containing protein" evidence="9">
    <location>
        <begin position="21"/>
        <end position="1287"/>
    </location>
</feature>
<evidence type="ECO:0000256" key="7">
    <source>
        <dbReference type="ARBA" id="ARBA00023237"/>
    </source>
</evidence>
<proteinExistence type="predicted"/>
<dbReference type="InterPro" id="IPR003368">
    <property type="entry name" value="POMP_repeat"/>
</dbReference>
<dbReference type="PANTHER" id="PTHR11319:SF35">
    <property type="entry name" value="OUTER MEMBRANE PROTEIN PMPC-RELATED"/>
    <property type="match status" value="1"/>
</dbReference>
<feature type="transmembrane region" description="Helical" evidence="8">
    <location>
        <begin position="1178"/>
        <end position="1196"/>
    </location>
</feature>
<keyword evidence="7" id="KW-0998">Cell outer membrane</keyword>
<feature type="transmembrane region" description="Helical" evidence="8">
    <location>
        <begin position="879"/>
        <end position="901"/>
    </location>
</feature>
<keyword evidence="6 8" id="KW-0472">Membrane</keyword>
<dbReference type="EnsemblMetazoa" id="Aqu2.1.13573_001">
    <property type="protein sequence ID" value="Aqu2.1.13573_001"/>
    <property type="gene ID" value="Aqu2.1.13573"/>
</dbReference>
<dbReference type="InParanoid" id="A0A1X7TGK5"/>
<dbReference type="PANTHER" id="PTHR11319">
    <property type="entry name" value="G PROTEIN-COUPLED RECEPTOR-RELATED"/>
    <property type="match status" value="1"/>
</dbReference>
<feature type="transmembrane region" description="Helical" evidence="8">
    <location>
        <begin position="972"/>
        <end position="992"/>
    </location>
</feature>
<evidence type="ECO:0000313" key="10">
    <source>
        <dbReference type="EnsemblMetazoa" id="Aqu2.1.13573_001"/>
    </source>
</evidence>
<dbReference type="OrthoDB" id="5989148at2759"/>
<evidence type="ECO:0000256" key="3">
    <source>
        <dbReference type="ARBA" id="ARBA00004613"/>
    </source>
</evidence>
<name>A0A1X7TGK5_AMPQE</name>
<feature type="transmembrane region" description="Helical" evidence="8">
    <location>
        <begin position="1116"/>
        <end position="1135"/>
    </location>
</feature>
<evidence type="ECO:0000256" key="6">
    <source>
        <dbReference type="ARBA" id="ARBA00023136"/>
    </source>
</evidence>
<sequence>MAKVNIVSFLLLHLIVLVQSRSPINISVNTNNQLERLLCDYPPDLYSSDVIITLNSTITHEIRSGNFCTVNISQSLTITSGTDDTLAHINCISNNVWYNDKYWTRGFAFFGINGSLTMRSLNFSNCGTNLTTMNEESLNLINSTFSSVHFTRYHAAVLVFANIGYLYVGNINFIYYSGFAIAAVNLPNASFNYLNVSYSQNFNIASLTKISTGSGVLALFSYLRVSSKNYSRYNLIIANASFENNLAFNQNEHCLTDIAQSSFPIVNAAGITILYVQQWHHYASIPATVIISKTTFRSCLGYLAGAVLILQYNSKLDSQTIINDSTFSDNSLLSKCRGAAITSSFILNNSSYSLDKVHHAITVTNTNFLNNGESIFNIKEWSAGAVYLTVVQHESAIIKPRVNFAFRNVSFVGNIGNYHGVSMYVDIRPTGSQSGVTFLMESITAFRNPDSKVYGKFDFIKLFYPVSVFYFVNIQKLIIRGSQTLPSNFSQNYGSVFEILKSKVVLQGTISFYDNRADYGPAIRLLENSLVYLKNGLRASFTNNKARSLGGAIYAAGGIFLRGFCTFQLLSGHYNNISMSFINNSAQLAGNAIYSQKIFDSNCYMHNERGRGLIKVYGRIFKHIPLTDVVSFGDYIIVCNKKYSYEVYPGALLQIPISVNDSNHHHTFSVLTISFAERTNNQIKRIDWFFEGKQDTYNVIVKGGTNCTSMNFTVHTKQLSESNRRGFLLFSTSNPSKIAGKRITLKYCPPGFKLNPFTGACGCLPNFEKIVNHNSNGKKLLCNIDDVSFTRPYRYLWAGSGKNNSLQYSLSCPPGYCNIHSHHDILKINDTGSFVTSSEKGDSKPLCHGSRTGNLCGECISNHSIVFGSTVCQSCTSNLWLLASIMYILAGPLLVFLLYALKLTLATGTLNSIIFFAQVANARIVGYLKVPCSDCGNVFYFVESSSVFISWLNLNHGFPLCFYNGMTELHKAGLNLCFPVYLIIIISFLGILSKCSSKVSDRLSKSSVQVLVTVVHLSFTQLLQAILSVFKSAEIHIENENSYYTKTVWYYNGTTTYASVEHKWLMIITSVVVGFILIPYMIIILFGKCLLKFDRTREYIRPFFEAIHAPYKANRWYWFAINQLFVVHVYLIDTVQELGNLFFSLIFELLLFLILEVFIAFQACFLPFKNKILNAVNIFLLLSISTTFYIAIYFFHDYPKEVAIFISISFCPTIIIFCVIITYHVLVVTNKLGKLFQLLQSTKTLVSEKLKRKRPVHQRQRAAYYNDIHDTGDYTQAREPLLEWMST</sequence>
<evidence type="ECO:0000256" key="4">
    <source>
        <dbReference type="ARBA" id="ARBA00022525"/>
    </source>
</evidence>